<keyword evidence="2" id="KW-1133">Transmembrane helix</keyword>
<evidence type="ECO:0000313" key="3">
    <source>
        <dbReference type="EMBL" id="GIZ42957.1"/>
    </source>
</evidence>
<feature type="compositionally biased region" description="Acidic residues" evidence="1">
    <location>
        <begin position="68"/>
        <end position="82"/>
    </location>
</feature>
<proteinExistence type="predicted"/>
<feature type="compositionally biased region" description="Polar residues" evidence="1">
    <location>
        <begin position="1"/>
        <end position="10"/>
    </location>
</feature>
<dbReference type="Proteomes" id="UP000825890">
    <property type="component" value="Unassembled WGS sequence"/>
</dbReference>
<feature type="compositionally biased region" description="Basic and acidic residues" evidence="1">
    <location>
        <begin position="31"/>
        <end position="47"/>
    </location>
</feature>
<keyword evidence="2" id="KW-0812">Transmembrane</keyword>
<organism evidence="3 4">
    <name type="scientific">Cercospora kikuchii</name>
    <dbReference type="NCBI Taxonomy" id="84275"/>
    <lineage>
        <taxon>Eukaryota</taxon>
        <taxon>Fungi</taxon>
        <taxon>Dikarya</taxon>
        <taxon>Ascomycota</taxon>
        <taxon>Pezizomycotina</taxon>
        <taxon>Dothideomycetes</taxon>
        <taxon>Dothideomycetidae</taxon>
        <taxon>Mycosphaerellales</taxon>
        <taxon>Mycosphaerellaceae</taxon>
        <taxon>Cercospora</taxon>
    </lineage>
</organism>
<sequence>MAPWTPTENFSWADDVEESIPLPQWNAGDSAGKKETDRPKEDSKKSSWGDAFLKATGLSGANTKSEAPEVDLTEPTAMEEDQSGERNSRQELSSPADDGPLASASPPEADLSVNGKANGSELTSTDRQSDEDVGTSPMGTQSDDEELSSSSSALSQICEDAWGGDIENFDTADERSHEKEFVASLTRRLLHAPRGKDAADRAPEENQSDGKDEAHNARLSGSTTLLPANEGQRAGAIGQGGEMENRNPRWKVWLVLFLFALCYCCLCATLGTLCHPA</sequence>
<dbReference type="GeneID" id="68291779"/>
<evidence type="ECO:0000256" key="2">
    <source>
        <dbReference type="SAM" id="Phobius"/>
    </source>
</evidence>
<comment type="caution">
    <text evidence="3">The sequence shown here is derived from an EMBL/GenBank/DDBJ whole genome shotgun (WGS) entry which is preliminary data.</text>
</comment>
<feature type="region of interest" description="Disordered" evidence="1">
    <location>
        <begin position="1"/>
        <end position="154"/>
    </location>
</feature>
<reference evidence="3 4" key="1">
    <citation type="submission" date="2021-01" db="EMBL/GenBank/DDBJ databases">
        <title>Cercospora kikuchii MAFF 305040 whole genome shotgun sequence.</title>
        <authorList>
            <person name="Kashiwa T."/>
            <person name="Suzuki T."/>
        </authorList>
    </citation>
    <scope>NUCLEOTIDE SEQUENCE [LARGE SCALE GENOMIC DNA]</scope>
    <source>
        <strain evidence="3 4">MAFF 305040</strain>
    </source>
</reference>
<keyword evidence="2" id="KW-0472">Membrane</keyword>
<dbReference type="OrthoDB" id="3648618at2759"/>
<evidence type="ECO:0000313" key="4">
    <source>
        <dbReference type="Proteomes" id="UP000825890"/>
    </source>
</evidence>
<keyword evidence="4" id="KW-1185">Reference proteome</keyword>
<dbReference type="RefSeq" id="XP_044657444.1">
    <property type="nucleotide sequence ID" value="XM_044801509.1"/>
</dbReference>
<name>A0A9P3CGT1_9PEZI</name>
<protein>
    <submittedName>
        <fullName evidence="3">Uncharacterized protein</fullName>
    </submittedName>
</protein>
<evidence type="ECO:0000256" key="1">
    <source>
        <dbReference type="SAM" id="MobiDB-lite"/>
    </source>
</evidence>
<feature type="compositionally biased region" description="Polar residues" evidence="1">
    <location>
        <begin position="115"/>
        <end position="126"/>
    </location>
</feature>
<feature type="transmembrane region" description="Helical" evidence="2">
    <location>
        <begin position="252"/>
        <end position="273"/>
    </location>
</feature>
<accession>A0A9P3CGT1</accession>
<feature type="region of interest" description="Disordered" evidence="1">
    <location>
        <begin position="192"/>
        <end position="216"/>
    </location>
</feature>
<gene>
    <name evidence="3" type="ORF">CKM354_000620400</name>
</gene>
<feature type="compositionally biased region" description="Basic and acidic residues" evidence="1">
    <location>
        <begin position="194"/>
        <end position="216"/>
    </location>
</feature>
<dbReference type="EMBL" id="BOLY01000003">
    <property type="protein sequence ID" value="GIZ42957.1"/>
    <property type="molecule type" value="Genomic_DNA"/>
</dbReference>
<dbReference type="AlphaFoldDB" id="A0A9P3CGT1"/>